<dbReference type="PANTHER" id="PTHR21461">
    <property type="entry name" value="GLYCOSYLTRANSFERASE FAMILY 92 PROTEIN"/>
    <property type="match status" value="1"/>
</dbReference>
<organism evidence="9 10">
    <name type="scientific">Caenorhabditis angaria</name>
    <dbReference type="NCBI Taxonomy" id="860376"/>
    <lineage>
        <taxon>Eukaryota</taxon>
        <taxon>Metazoa</taxon>
        <taxon>Ecdysozoa</taxon>
        <taxon>Nematoda</taxon>
        <taxon>Chromadorea</taxon>
        <taxon>Rhabditida</taxon>
        <taxon>Rhabditina</taxon>
        <taxon>Rhabditomorpha</taxon>
        <taxon>Rhabditoidea</taxon>
        <taxon>Rhabditidae</taxon>
        <taxon>Peloderinae</taxon>
        <taxon>Caenorhabditis</taxon>
    </lineage>
</organism>
<keyword evidence="3" id="KW-0328">Glycosyltransferase</keyword>
<evidence type="ECO:0000256" key="7">
    <source>
        <dbReference type="ARBA" id="ARBA00023136"/>
    </source>
</evidence>
<dbReference type="Proteomes" id="UP001152747">
    <property type="component" value="Unassembled WGS sequence"/>
</dbReference>
<proteinExistence type="inferred from homology"/>
<comment type="caution">
    <text evidence="9">The sequence shown here is derived from an EMBL/GenBank/DDBJ whole genome shotgun (WGS) entry which is preliminary data.</text>
</comment>
<dbReference type="PANTHER" id="PTHR21461:SF9">
    <property type="entry name" value="GLYCOSYLTRANSFERASE FAMILY 92 PROTEIN"/>
    <property type="match status" value="1"/>
</dbReference>
<sequence>MWKRFQLCLVPSVLALVLFAFHDFQQLFSDSTEIDACYIDDWNRITTEDIPHSEENRLFANEGLRKMLTLFDGQLRLVNSFVYPDHIAVTTTVQHSENTNITCVYFDCKRKEIPDTRFKSRYYPYNIVYCPRRYGAKYMSLDLEDGNEIPEPIPMIFRIYRKPIHDVSVCVGPIYGDEPKWLGIAEYFEHYKLIGIKHFYFTVFNINEYDRKILNDYIRLGEVEVTQLDTEYENENWQFHMIQQSECLQRAKFHSKWVINADFDERLVLRNNKTIEDLLNYDKKATEYILPVARVLKNETMPQKYINSSQTEKEMQFIKHNLTSPVTFKSSKPIYRSDIAAKIYYHSVVRNYGNQTLVKKVDPEIAYLRHYRTNDGNGINSRWHRHLAGFAVTNLNTEFSRKLVKNILKRVEYVYKERVMYCDEIGKAFEKYKKFKNSYDCIVRNGDSDSDDFQCYIDEWNRKTTYEIPNSEFHEKWARENLTDPRLDNIFGAQLRLVNSFVYEDYIAVTTTVQHSEYDNITCVYFDCNREEIPNSRFLSKYLPYNIVFCPRRYGAKHISLDLEDGNSEMPEPIPMIYRIYKKPVHEVSVCVGPIYGNESKWLGIAEYIEHYKLIGVKHFYFTVFDINEYDRKILNDYIRLGEIEVTQLDTEYKKEDWQFHMIQINECHMRARFHSKWVINVDFDERLILKNNNTIQDVLNFDKTAIELRLALERVLKNESMPEKYISNFQTIRDMQFIKHNLTLDVNWYNKKIIYKPDKMAQVFYHHGIRRYTEQFLARKISPEIAYFRHYRTDSKGINSGWQNESGKFKETALEEEFSRKLVKNILKRVEYVYNERKLFCDEIAPKYFNTYVKFSKDVFNCIDRQ</sequence>
<dbReference type="AlphaFoldDB" id="A0A9P1IPE2"/>
<evidence type="ECO:0000313" key="10">
    <source>
        <dbReference type="Proteomes" id="UP001152747"/>
    </source>
</evidence>
<accession>A0A9P1IPE2</accession>
<evidence type="ECO:0000256" key="3">
    <source>
        <dbReference type="ARBA" id="ARBA00022676"/>
    </source>
</evidence>
<dbReference type="EMBL" id="CANHGI010000004">
    <property type="protein sequence ID" value="CAI5448306.1"/>
    <property type="molecule type" value="Genomic_DNA"/>
</dbReference>
<feature type="chain" id="PRO_5040188055" description="Glycosyltransferase family 92 protein" evidence="8">
    <location>
        <begin position="16"/>
        <end position="867"/>
    </location>
</feature>
<protein>
    <recommendedName>
        <fullName evidence="11">Glycosyltransferase family 92 protein</fullName>
    </recommendedName>
</protein>
<feature type="signal peptide" evidence="8">
    <location>
        <begin position="1"/>
        <end position="15"/>
    </location>
</feature>
<evidence type="ECO:0000256" key="2">
    <source>
        <dbReference type="ARBA" id="ARBA00007647"/>
    </source>
</evidence>
<dbReference type="OrthoDB" id="2526284at2759"/>
<name>A0A9P1IPE2_9PELO</name>
<keyword evidence="4" id="KW-0808">Transferase</keyword>
<evidence type="ECO:0000313" key="9">
    <source>
        <dbReference type="EMBL" id="CAI5448306.1"/>
    </source>
</evidence>
<evidence type="ECO:0000256" key="5">
    <source>
        <dbReference type="ARBA" id="ARBA00022692"/>
    </source>
</evidence>
<evidence type="ECO:0000256" key="6">
    <source>
        <dbReference type="ARBA" id="ARBA00022989"/>
    </source>
</evidence>
<keyword evidence="5" id="KW-0812">Transmembrane</keyword>
<evidence type="ECO:0000256" key="8">
    <source>
        <dbReference type="SAM" id="SignalP"/>
    </source>
</evidence>
<dbReference type="GO" id="GO:0016757">
    <property type="term" value="F:glycosyltransferase activity"/>
    <property type="evidence" value="ECO:0007669"/>
    <property type="project" value="UniProtKB-KW"/>
</dbReference>
<reference evidence="9" key="1">
    <citation type="submission" date="2022-11" db="EMBL/GenBank/DDBJ databases">
        <authorList>
            <person name="Kikuchi T."/>
        </authorList>
    </citation>
    <scope>NUCLEOTIDE SEQUENCE</scope>
    <source>
        <strain evidence="9">PS1010</strain>
    </source>
</reference>
<dbReference type="GO" id="GO:0005737">
    <property type="term" value="C:cytoplasm"/>
    <property type="evidence" value="ECO:0007669"/>
    <property type="project" value="TreeGrafter"/>
</dbReference>
<keyword evidence="8" id="KW-0732">Signal</keyword>
<dbReference type="Pfam" id="PF01697">
    <property type="entry name" value="Glyco_transf_92"/>
    <property type="match status" value="2"/>
</dbReference>
<evidence type="ECO:0000256" key="1">
    <source>
        <dbReference type="ARBA" id="ARBA00004167"/>
    </source>
</evidence>
<comment type="subcellular location">
    <subcellularLocation>
        <location evidence="1">Membrane</location>
        <topology evidence="1">Single-pass membrane protein</topology>
    </subcellularLocation>
</comment>
<evidence type="ECO:0000256" key="4">
    <source>
        <dbReference type="ARBA" id="ARBA00022679"/>
    </source>
</evidence>
<dbReference type="InterPro" id="IPR008166">
    <property type="entry name" value="Glyco_transf_92"/>
</dbReference>
<gene>
    <name evidence="9" type="ORF">CAMP_LOCUS10943</name>
</gene>
<comment type="similarity">
    <text evidence="2">Belongs to the glycosyltransferase 92 family.</text>
</comment>
<dbReference type="GO" id="GO:0016020">
    <property type="term" value="C:membrane"/>
    <property type="evidence" value="ECO:0007669"/>
    <property type="project" value="UniProtKB-SubCell"/>
</dbReference>
<keyword evidence="6" id="KW-1133">Transmembrane helix</keyword>
<keyword evidence="10" id="KW-1185">Reference proteome</keyword>
<evidence type="ECO:0008006" key="11">
    <source>
        <dbReference type="Google" id="ProtNLM"/>
    </source>
</evidence>
<keyword evidence="7" id="KW-0472">Membrane</keyword>